<feature type="compositionally biased region" description="Low complexity" evidence="6">
    <location>
        <begin position="224"/>
        <end position="238"/>
    </location>
</feature>
<protein>
    <recommendedName>
        <fullName evidence="12">MICAL-like protein 2</fullName>
    </recommendedName>
</protein>
<feature type="region of interest" description="Disordered" evidence="6">
    <location>
        <begin position="790"/>
        <end position="836"/>
    </location>
</feature>
<reference evidence="10" key="1">
    <citation type="submission" date="2023-06" db="EMBL/GenBank/DDBJ databases">
        <title>Male Hemibagrus guttatus genome.</title>
        <authorList>
            <person name="Bian C."/>
        </authorList>
    </citation>
    <scope>NUCLEOTIDE SEQUENCE</scope>
    <source>
        <strain evidence="10">Male_cb2023</strain>
        <tissue evidence="10">Muscle</tissue>
    </source>
</reference>
<feature type="compositionally biased region" description="Basic and acidic residues" evidence="6">
    <location>
        <begin position="147"/>
        <end position="161"/>
    </location>
</feature>
<dbReference type="EMBL" id="JAUCMX010000024">
    <property type="protein sequence ID" value="KAK3512101.1"/>
    <property type="molecule type" value="Genomic_DNA"/>
</dbReference>
<name>A0AAE0UNC6_9TELE</name>
<dbReference type="InterPro" id="IPR036872">
    <property type="entry name" value="CH_dom_sf"/>
</dbReference>
<dbReference type="PANTHER" id="PTHR23167:SF87">
    <property type="entry name" value="MICAL-LIKE PROTEIN 2"/>
    <property type="match status" value="1"/>
</dbReference>
<evidence type="ECO:0000256" key="4">
    <source>
        <dbReference type="PROSITE-ProRule" id="PRU00125"/>
    </source>
</evidence>
<keyword evidence="11" id="KW-1185">Reference proteome</keyword>
<sequence length="836" mass="93287">MAAIKALQQWCKVQCEGYRDVNIINMTTSFRNGLAFCALIHKFRPDLINFESLSKDNVYDNNRLDNLQYYFRRVNGPRGFSGRERERERERAFCVAEDHLGIPALLDAEDMVALPVPDRLSILTYVSQYYNYFKGRSHMGGVGGVKRPAEDSKEEPSEKKNLPVTAKPHSPKTHPVSSSVSSKPTPNCPPSHFIQKSSTNKHVPTPLTQQRAQEKNPVSKNIKTSSPSPDSSTTVKTPGRNSEKPVLVESSNKTGTLNSKCAVCRSHVHLVQRHLVDGKLYHRSCLKCCECSAALQSGAYTCGQQPGLLRCSSSRCTQNGIKSSAKHNGSDATGLEPERRNEPSPRQHCSVLTSPVKPVPRSVQPTPAPEPWTASALRTQAARKRFFLSASEASSPQNIIATKCEEDKERAPALISQKLAEGNCNNNNKAYSCGLSPDNRSVLSSEQERCGSDTEVKTGHLRISLTNTSSTESPWLSGINKEHTRPPSSSLFIARAIAKDVGSCEGPKLKTASNEPGLKTFTEDNGVTLKQIKIFCSDNQLSHQYATSMPGFQTTNITPFADLYAEKSSARDSGCISGNYQSCPSLQPLVDDGVYFRPPAIQPGCPDSAVHSNLSGNTSQPETKSLPIKSRHIPMEQIAKELQEIENSLSDLEKVGIDLERRLRSCEEEGSGDILADPLMVDWFNLIRKKQSYIRRESELMYIAKTQDLEEQQPGVEGELRRLINKPGKTQKTFFPHVCSTKLKCPCVCISVSEHLKSPSERKRESDLMKRLVEIVNDRNAIVDVLEEDRRREEEEDQQLNEMMHRLDVRKLKSRRTSSFSKVFRRRSKNEGRKEE</sequence>
<feature type="region of interest" description="Disordered" evidence="6">
    <location>
        <begin position="322"/>
        <end position="371"/>
    </location>
</feature>
<dbReference type="SUPFAM" id="SSF57716">
    <property type="entry name" value="Glucocorticoid receptor-like (DNA-binding domain)"/>
    <property type="match status" value="1"/>
</dbReference>
<dbReference type="GO" id="GO:0046872">
    <property type="term" value="F:metal ion binding"/>
    <property type="evidence" value="ECO:0007669"/>
    <property type="project" value="UniProtKB-KW"/>
</dbReference>
<dbReference type="InterPro" id="IPR001715">
    <property type="entry name" value="CH_dom"/>
</dbReference>
<evidence type="ECO:0000256" key="6">
    <source>
        <dbReference type="SAM" id="MobiDB-lite"/>
    </source>
</evidence>
<keyword evidence="1 4" id="KW-0479">Metal-binding</keyword>
<feature type="compositionally biased region" description="Polar residues" evidence="6">
    <location>
        <begin position="194"/>
        <end position="223"/>
    </location>
</feature>
<dbReference type="PANTHER" id="PTHR23167">
    <property type="entry name" value="CALPONIN HOMOLOGY DOMAIN-CONTAINING PROTEIN DDB_G0272472-RELATED"/>
    <property type="match status" value="1"/>
</dbReference>
<keyword evidence="2 4" id="KW-0862">Zinc</keyword>
<proteinExistence type="predicted"/>
<dbReference type="InterPro" id="IPR001781">
    <property type="entry name" value="Znf_LIM"/>
</dbReference>
<feature type="compositionally biased region" description="Basic and acidic residues" evidence="6">
    <location>
        <begin position="336"/>
        <end position="345"/>
    </location>
</feature>
<dbReference type="Gene3D" id="2.10.110.10">
    <property type="entry name" value="Cysteine Rich Protein"/>
    <property type="match status" value="1"/>
</dbReference>
<dbReference type="PROSITE" id="PS50021">
    <property type="entry name" value="CH"/>
    <property type="match status" value="1"/>
</dbReference>
<gene>
    <name evidence="10" type="ORF">QTP70_030343</name>
</gene>
<dbReference type="SMART" id="SM00132">
    <property type="entry name" value="LIM"/>
    <property type="match status" value="1"/>
</dbReference>
<feature type="domain" description="LIM zinc-binding" evidence="8">
    <location>
        <begin position="259"/>
        <end position="323"/>
    </location>
</feature>
<keyword evidence="5" id="KW-0175">Coiled coil</keyword>
<evidence type="ECO:0000259" key="9">
    <source>
        <dbReference type="PROSITE" id="PS51848"/>
    </source>
</evidence>
<accession>A0AAE0UNC6</accession>
<feature type="domain" description="Calponin-homology (CH)" evidence="7">
    <location>
        <begin position="1"/>
        <end position="134"/>
    </location>
</feature>
<dbReference type="Pfam" id="PF12130">
    <property type="entry name" value="bMERB_dom"/>
    <property type="match status" value="2"/>
</dbReference>
<feature type="coiled-coil region" evidence="5">
    <location>
        <begin position="635"/>
        <end position="669"/>
    </location>
</feature>
<feature type="compositionally biased region" description="Low complexity" evidence="6">
    <location>
        <begin position="173"/>
        <end position="185"/>
    </location>
</feature>
<evidence type="ECO:0000256" key="1">
    <source>
        <dbReference type="ARBA" id="ARBA00022723"/>
    </source>
</evidence>
<dbReference type="AlphaFoldDB" id="A0AAE0UNC6"/>
<feature type="compositionally biased region" description="Polar residues" evidence="6">
    <location>
        <begin position="322"/>
        <end position="331"/>
    </location>
</feature>
<organism evidence="10 11">
    <name type="scientific">Hemibagrus guttatus</name>
    <dbReference type="NCBI Taxonomy" id="175788"/>
    <lineage>
        <taxon>Eukaryota</taxon>
        <taxon>Metazoa</taxon>
        <taxon>Chordata</taxon>
        <taxon>Craniata</taxon>
        <taxon>Vertebrata</taxon>
        <taxon>Euteleostomi</taxon>
        <taxon>Actinopterygii</taxon>
        <taxon>Neopterygii</taxon>
        <taxon>Teleostei</taxon>
        <taxon>Ostariophysi</taxon>
        <taxon>Siluriformes</taxon>
        <taxon>Bagridae</taxon>
        <taxon>Hemibagrus</taxon>
    </lineage>
</organism>
<evidence type="ECO:0000259" key="8">
    <source>
        <dbReference type="PROSITE" id="PS50023"/>
    </source>
</evidence>
<evidence type="ECO:0000256" key="5">
    <source>
        <dbReference type="SAM" id="Coils"/>
    </source>
</evidence>
<evidence type="ECO:0000313" key="11">
    <source>
        <dbReference type="Proteomes" id="UP001274896"/>
    </source>
</evidence>
<dbReference type="InterPro" id="IPR022735">
    <property type="entry name" value="bMERB_dom"/>
</dbReference>
<evidence type="ECO:0008006" key="12">
    <source>
        <dbReference type="Google" id="ProtNLM"/>
    </source>
</evidence>
<dbReference type="Gene3D" id="1.10.418.10">
    <property type="entry name" value="Calponin-like domain"/>
    <property type="match status" value="1"/>
</dbReference>
<keyword evidence="3 4" id="KW-0440">LIM domain</keyword>
<dbReference type="PROSITE" id="PS00478">
    <property type="entry name" value="LIM_DOMAIN_1"/>
    <property type="match status" value="1"/>
</dbReference>
<dbReference type="SMART" id="SM01203">
    <property type="entry name" value="DUF3585"/>
    <property type="match status" value="1"/>
</dbReference>
<dbReference type="SMART" id="SM00033">
    <property type="entry name" value="CH"/>
    <property type="match status" value="1"/>
</dbReference>
<dbReference type="InterPro" id="IPR050540">
    <property type="entry name" value="F-actin_Monoox_Mical"/>
</dbReference>
<evidence type="ECO:0000256" key="2">
    <source>
        <dbReference type="ARBA" id="ARBA00022833"/>
    </source>
</evidence>
<evidence type="ECO:0000256" key="3">
    <source>
        <dbReference type="ARBA" id="ARBA00023038"/>
    </source>
</evidence>
<evidence type="ECO:0000313" key="10">
    <source>
        <dbReference type="EMBL" id="KAK3512101.1"/>
    </source>
</evidence>
<comment type="caution">
    <text evidence="10">The sequence shown here is derived from an EMBL/GenBank/DDBJ whole genome shotgun (WGS) entry which is preliminary data.</text>
</comment>
<dbReference type="Proteomes" id="UP001274896">
    <property type="component" value="Unassembled WGS sequence"/>
</dbReference>
<dbReference type="PROSITE" id="PS50023">
    <property type="entry name" value="LIM_DOMAIN_2"/>
    <property type="match status" value="1"/>
</dbReference>
<dbReference type="Pfam" id="PF00307">
    <property type="entry name" value="CH"/>
    <property type="match status" value="1"/>
</dbReference>
<evidence type="ECO:0000259" key="7">
    <source>
        <dbReference type="PROSITE" id="PS50021"/>
    </source>
</evidence>
<dbReference type="CDD" id="cd21253">
    <property type="entry name" value="CH_MICALL2"/>
    <property type="match status" value="1"/>
</dbReference>
<feature type="region of interest" description="Disordered" evidence="6">
    <location>
        <begin position="140"/>
        <end position="252"/>
    </location>
</feature>
<dbReference type="PROSITE" id="PS51848">
    <property type="entry name" value="BMERB"/>
    <property type="match status" value="1"/>
</dbReference>
<feature type="domain" description="BMERB" evidence="9">
    <location>
        <begin position="623"/>
        <end position="802"/>
    </location>
</feature>
<dbReference type="SUPFAM" id="SSF47576">
    <property type="entry name" value="Calponin-homology domain, CH-domain"/>
    <property type="match status" value="1"/>
</dbReference>